<protein>
    <recommendedName>
        <fullName evidence="3">DUF4145 domain-containing protein</fullName>
    </recommendedName>
</protein>
<reference evidence="1 2" key="1">
    <citation type="journal article" date="2019" name="Microbiome">
        <title>Annotated bacterial chromosomes from frame-shift-corrected long-read metagenomic data.</title>
        <authorList>
            <person name="Arumugam K."/>
            <person name="Bagci C."/>
            <person name="Bessarab I."/>
            <person name="Beier S."/>
            <person name="Buchfink B."/>
            <person name="Gorska A."/>
            <person name="Qiu G."/>
            <person name="Huson D.H."/>
            <person name="Williams R.B.H."/>
        </authorList>
    </citation>
    <scope>NUCLEOTIDE SEQUENCE [LARGE SCALE GENOMIC DNA]</scope>
    <source>
        <strain evidence="1">SSA1</strain>
    </source>
</reference>
<evidence type="ECO:0000313" key="2">
    <source>
        <dbReference type="Proteomes" id="UP000509684"/>
    </source>
</evidence>
<dbReference type="AlphaFoldDB" id="A0A7D5N920"/>
<dbReference type="Proteomes" id="UP000509684">
    <property type="component" value="Chromosome"/>
</dbReference>
<evidence type="ECO:0000313" key="1">
    <source>
        <dbReference type="EMBL" id="QLH49014.1"/>
    </source>
</evidence>
<proteinExistence type="predicted"/>
<dbReference type="KEGG" id="acog:HWD57_03895"/>
<evidence type="ECO:0008006" key="3">
    <source>
        <dbReference type="Google" id="ProtNLM"/>
    </source>
</evidence>
<sequence>MNSATALIARVDSILEQFTPVDQSWKYSQSLGGWFEDKTGYESLMTETLSLLEHIYGKSHPHFQRAVYWYNQHSREGLRSIQGIVQGTRANIESGFLINLEIKITIDIKTDFLATAREFADAGDKDPAAVLASCVLEDSLKRLANRHNLEKLKNQEMSVVANGLLAEKIIEKSTLSSLLGFRNLRNAAFHAQWHEVSLESVNMLLMFLPVFIEKHGV</sequence>
<organism evidence="1 2">
    <name type="scientific">Candidatus Accumulibacter cognatus</name>
    <dbReference type="NCBI Taxonomy" id="2954383"/>
    <lineage>
        <taxon>Bacteria</taxon>
        <taxon>Pseudomonadati</taxon>
        <taxon>Pseudomonadota</taxon>
        <taxon>Betaproteobacteria</taxon>
        <taxon>Candidatus Accumulibacter</taxon>
    </lineage>
</organism>
<dbReference type="EMBL" id="CP058708">
    <property type="protein sequence ID" value="QLH49014.1"/>
    <property type="molecule type" value="Genomic_DNA"/>
</dbReference>
<gene>
    <name evidence="1" type="ORF">HWD57_03895</name>
</gene>
<accession>A0A7D5N920</accession>
<name>A0A7D5N920_9PROT</name>